<feature type="signal peptide" evidence="1">
    <location>
        <begin position="1"/>
        <end position="28"/>
    </location>
</feature>
<dbReference type="GeneID" id="54298424"/>
<evidence type="ECO:0000313" key="3">
    <source>
        <dbReference type="Proteomes" id="UP000799438"/>
    </source>
</evidence>
<reference evidence="2" key="1">
    <citation type="journal article" date="2020" name="Stud. Mycol.">
        <title>101 Dothideomycetes genomes: a test case for predicting lifestyles and emergence of pathogens.</title>
        <authorList>
            <person name="Haridas S."/>
            <person name="Albert R."/>
            <person name="Binder M."/>
            <person name="Bloem J."/>
            <person name="Labutti K."/>
            <person name="Salamov A."/>
            <person name="Andreopoulos B."/>
            <person name="Baker S."/>
            <person name="Barry K."/>
            <person name="Bills G."/>
            <person name="Bluhm B."/>
            <person name="Cannon C."/>
            <person name="Castanera R."/>
            <person name="Culley D."/>
            <person name="Daum C."/>
            <person name="Ezra D."/>
            <person name="Gonzalez J."/>
            <person name="Henrissat B."/>
            <person name="Kuo A."/>
            <person name="Liang C."/>
            <person name="Lipzen A."/>
            <person name="Lutzoni F."/>
            <person name="Magnuson J."/>
            <person name="Mondo S."/>
            <person name="Nolan M."/>
            <person name="Ohm R."/>
            <person name="Pangilinan J."/>
            <person name="Park H.-J."/>
            <person name="Ramirez L."/>
            <person name="Alfaro M."/>
            <person name="Sun H."/>
            <person name="Tritt A."/>
            <person name="Yoshinaga Y."/>
            <person name="Zwiers L.-H."/>
            <person name="Turgeon B."/>
            <person name="Goodwin S."/>
            <person name="Spatafora J."/>
            <person name="Crous P."/>
            <person name="Grigoriev I."/>
        </authorList>
    </citation>
    <scope>NUCLEOTIDE SEQUENCE</scope>
    <source>
        <strain evidence="2">CBS 121167</strain>
    </source>
</reference>
<dbReference type="AlphaFoldDB" id="A0A6A6B614"/>
<accession>A0A6A6B614</accession>
<organism evidence="2 3">
    <name type="scientific">Aplosporella prunicola CBS 121167</name>
    <dbReference type="NCBI Taxonomy" id="1176127"/>
    <lineage>
        <taxon>Eukaryota</taxon>
        <taxon>Fungi</taxon>
        <taxon>Dikarya</taxon>
        <taxon>Ascomycota</taxon>
        <taxon>Pezizomycotina</taxon>
        <taxon>Dothideomycetes</taxon>
        <taxon>Dothideomycetes incertae sedis</taxon>
        <taxon>Botryosphaeriales</taxon>
        <taxon>Aplosporellaceae</taxon>
        <taxon>Aplosporella</taxon>
    </lineage>
</organism>
<evidence type="ECO:0000256" key="1">
    <source>
        <dbReference type="SAM" id="SignalP"/>
    </source>
</evidence>
<proteinExistence type="predicted"/>
<feature type="chain" id="PRO_5025557481" evidence="1">
    <location>
        <begin position="29"/>
        <end position="72"/>
    </location>
</feature>
<name>A0A6A6B614_9PEZI</name>
<dbReference type="PROSITE" id="PS51257">
    <property type="entry name" value="PROKAR_LIPOPROTEIN"/>
    <property type="match status" value="1"/>
</dbReference>
<keyword evidence="3" id="KW-1185">Reference proteome</keyword>
<evidence type="ECO:0000313" key="2">
    <source>
        <dbReference type="EMBL" id="KAF2139450.1"/>
    </source>
</evidence>
<dbReference type="RefSeq" id="XP_033395163.1">
    <property type="nucleotide sequence ID" value="XM_033540928.1"/>
</dbReference>
<protein>
    <submittedName>
        <fullName evidence="2">Uncharacterized protein</fullName>
    </submittedName>
</protein>
<gene>
    <name evidence="2" type="ORF">K452DRAFT_290007</name>
</gene>
<dbReference type="Proteomes" id="UP000799438">
    <property type="component" value="Unassembled WGS sequence"/>
</dbReference>
<keyword evidence="1" id="KW-0732">Signal</keyword>
<sequence>MRLDNARAPRLPLLLVVLLLLMLALTSACVLACLLGPGAGVVLGGLARAGEVLPCHGRGRERKGGGALWLCR</sequence>
<dbReference type="EMBL" id="ML995493">
    <property type="protein sequence ID" value="KAF2139450.1"/>
    <property type="molecule type" value="Genomic_DNA"/>
</dbReference>